<proteinExistence type="inferred from homology"/>
<evidence type="ECO:0000256" key="1">
    <source>
        <dbReference type="ARBA" id="ARBA00009778"/>
    </source>
</evidence>
<evidence type="ECO:0000256" key="3">
    <source>
        <dbReference type="SAM" id="Coils"/>
    </source>
</evidence>
<evidence type="ECO:0000313" key="6">
    <source>
        <dbReference type="Proteomes" id="UP000886595"/>
    </source>
</evidence>
<gene>
    <name evidence="5" type="ORF">Bca52824_000288</name>
</gene>
<feature type="coiled-coil region" evidence="3">
    <location>
        <begin position="100"/>
        <end position="132"/>
    </location>
</feature>
<feature type="compositionally biased region" description="Basic and acidic residues" evidence="4">
    <location>
        <begin position="9"/>
        <end position="20"/>
    </location>
</feature>
<feature type="region of interest" description="Disordered" evidence="4">
    <location>
        <begin position="1"/>
        <end position="20"/>
    </location>
</feature>
<dbReference type="PANTHER" id="PTHR34224:SF13">
    <property type="entry name" value="INTERACTOR OF CONSTITUTIVE ACTIVE ROPS 5"/>
    <property type="match status" value="1"/>
</dbReference>
<comment type="caution">
    <text evidence="5">The sequence shown here is derived from an EMBL/GenBank/DDBJ whole genome shotgun (WGS) entry which is preliminary data.</text>
</comment>
<dbReference type="AlphaFoldDB" id="A0A8X8BC65"/>
<evidence type="ECO:0000256" key="4">
    <source>
        <dbReference type="SAM" id="MobiDB-lite"/>
    </source>
</evidence>
<dbReference type="Proteomes" id="UP000886595">
    <property type="component" value="Unassembled WGS sequence"/>
</dbReference>
<dbReference type="InterPro" id="IPR029688">
    <property type="entry name" value="ICR"/>
</dbReference>
<name>A0A8X8BC65_BRACI</name>
<evidence type="ECO:0000313" key="5">
    <source>
        <dbReference type="EMBL" id="KAG2329108.1"/>
    </source>
</evidence>
<reference evidence="5 6" key="1">
    <citation type="submission" date="2020-02" db="EMBL/GenBank/DDBJ databases">
        <authorList>
            <person name="Ma Q."/>
            <person name="Huang Y."/>
            <person name="Song X."/>
            <person name="Pei D."/>
        </authorList>
    </citation>
    <scope>NUCLEOTIDE SEQUENCE [LARGE SCALE GENOMIC DNA]</scope>
    <source>
        <strain evidence="5">Sxm20200214</strain>
        <tissue evidence="5">Leaf</tissue>
    </source>
</reference>
<keyword evidence="6" id="KW-1185">Reference proteome</keyword>
<evidence type="ECO:0000256" key="2">
    <source>
        <dbReference type="ARBA" id="ARBA00023054"/>
    </source>
</evidence>
<organism evidence="5 6">
    <name type="scientific">Brassica carinata</name>
    <name type="common">Ethiopian mustard</name>
    <name type="synonym">Abyssinian cabbage</name>
    <dbReference type="NCBI Taxonomy" id="52824"/>
    <lineage>
        <taxon>Eukaryota</taxon>
        <taxon>Viridiplantae</taxon>
        <taxon>Streptophyta</taxon>
        <taxon>Embryophyta</taxon>
        <taxon>Tracheophyta</taxon>
        <taxon>Spermatophyta</taxon>
        <taxon>Magnoliopsida</taxon>
        <taxon>eudicotyledons</taxon>
        <taxon>Gunneridae</taxon>
        <taxon>Pentapetalae</taxon>
        <taxon>rosids</taxon>
        <taxon>malvids</taxon>
        <taxon>Brassicales</taxon>
        <taxon>Brassicaceae</taxon>
        <taxon>Brassiceae</taxon>
        <taxon>Brassica</taxon>
    </lineage>
</organism>
<sequence>MRGSGSSERSNESCEARDKQLKSAVEVAERRYQDEYIQSTLQIRSAYEQAEAVKTKCAQREAELGEELKRIKDKAEVLRKGYEVAEDFKKLESDLVERLRSEMEKRVETSNTEAMEAELRRVKVQCEQWRKAAEAAAYLE</sequence>
<dbReference type="PANTHER" id="PTHR34224">
    <property type="entry name" value="INTERACTOR OF CONSTITUTIVE ACTIVE ROPS 2, CHLOROPLASTIC-RELATED"/>
    <property type="match status" value="1"/>
</dbReference>
<keyword evidence="2 3" id="KW-0175">Coiled coil</keyword>
<comment type="similarity">
    <text evidence="1">Belongs to the ICR family.</text>
</comment>
<dbReference type="EMBL" id="JAAMPC010000001">
    <property type="protein sequence ID" value="KAG2329108.1"/>
    <property type="molecule type" value="Genomic_DNA"/>
</dbReference>
<dbReference type="OrthoDB" id="1932291at2759"/>
<protein>
    <submittedName>
        <fullName evidence="5">Uncharacterized protein</fullName>
    </submittedName>
</protein>
<accession>A0A8X8BC65</accession>